<keyword evidence="4" id="KW-1185">Reference proteome</keyword>
<keyword evidence="2" id="KW-0812">Transmembrane</keyword>
<feature type="region of interest" description="Disordered" evidence="1">
    <location>
        <begin position="79"/>
        <end position="101"/>
    </location>
</feature>
<evidence type="ECO:0000256" key="1">
    <source>
        <dbReference type="SAM" id="MobiDB-lite"/>
    </source>
</evidence>
<evidence type="ECO:0000256" key="2">
    <source>
        <dbReference type="SAM" id="Phobius"/>
    </source>
</evidence>
<comment type="caution">
    <text evidence="3">The sequence shown here is derived from an EMBL/GenBank/DDBJ whole genome shotgun (WGS) entry which is preliminary data.</text>
</comment>
<sequence length="101" mass="11878">MQRFHFFSRSLHHGIWTAEINCAVARIIRPDRRQNIPRRRSLVVPFFELWTNLYFTSFVVTGIGSKYFLDSSFVYLEQSRTTNPPKKCSDSPGTSNSRKLY</sequence>
<evidence type="ECO:0000313" key="4">
    <source>
        <dbReference type="Proteomes" id="UP000499080"/>
    </source>
</evidence>
<dbReference type="Proteomes" id="UP000499080">
    <property type="component" value="Unassembled WGS sequence"/>
</dbReference>
<organism evidence="3 4">
    <name type="scientific">Araneus ventricosus</name>
    <name type="common">Orbweaver spider</name>
    <name type="synonym">Epeira ventricosa</name>
    <dbReference type="NCBI Taxonomy" id="182803"/>
    <lineage>
        <taxon>Eukaryota</taxon>
        <taxon>Metazoa</taxon>
        <taxon>Ecdysozoa</taxon>
        <taxon>Arthropoda</taxon>
        <taxon>Chelicerata</taxon>
        <taxon>Arachnida</taxon>
        <taxon>Araneae</taxon>
        <taxon>Araneomorphae</taxon>
        <taxon>Entelegynae</taxon>
        <taxon>Araneoidea</taxon>
        <taxon>Araneidae</taxon>
        <taxon>Araneus</taxon>
    </lineage>
</organism>
<keyword evidence="2" id="KW-0472">Membrane</keyword>
<reference evidence="3 4" key="1">
    <citation type="journal article" date="2019" name="Sci. Rep.">
        <title>Orb-weaving spider Araneus ventricosus genome elucidates the spidroin gene catalogue.</title>
        <authorList>
            <person name="Kono N."/>
            <person name="Nakamura H."/>
            <person name="Ohtoshi R."/>
            <person name="Moran D.A.P."/>
            <person name="Shinohara A."/>
            <person name="Yoshida Y."/>
            <person name="Fujiwara M."/>
            <person name="Mori M."/>
            <person name="Tomita M."/>
            <person name="Arakawa K."/>
        </authorList>
    </citation>
    <scope>NUCLEOTIDE SEQUENCE [LARGE SCALE GENOMIC DNA]</scope>
</reference>
<accession>A0A4Y2CDL2</accession>
<feature type="transmembrane region" description="Helical" evidence="2">
    <location>
        <begin position="42"/>
        <end position="63"/>
    </location>
</feature>
<dbReference type="AlphaFoldDB" id="A0A4Y2CDL2"/>
<keyword evidence="2" id="KW-1133">Transmembrane helix</keyword>
<gene>
    <name evidence="3" type="ORF">AVEN_138455_1</name>
</gene>
<proteinExistence type="predicted"/>
<name>A0A4Y2CDL2_ARAVE</name>
<dbReference type="EMBL" id="BGPR01000179">
    <property type="protein sequence ID" value="GBM02340.1"/>
    <property type="molecule type" value="Genomic_DNA"/>
</dbReference>
<evidence type="ECO:0000313" key="3">
    <source>
        <dbReference type="EMBL" id="GBM02340.1"/>
    </source>
</evidence>
<feature type="compositionally biased region" description="Polar residues" evidence="1">
    <location>
        <begin position="91"/>
        <end position="101"/>
    </location>
</feature>
<protein>
    <submittedName>
        <fullName evidence="3">Uncharacterized protein</fullName>
    </submittedName>
</protein>